<dbReference type="EMBL" id="JYDT01001640">
    <property type="protein sequence ID" value="KRY64275.1"/>
    <property type="molecule type" value="Genomic_DNA"/>
</dbReference>
<protein>
    <submittedName>
        <fullName evidence="2">Uncharacterized protein</fullName>
    </submittedName>
</protein>
<gene>
    <name evidence="2" type="ORF">T4D_10576</name>
</gene>
<reference evidence="2 3" key="1">
    <citation type="submission" date="2015-01" db="EMBL/GenBank/DDBJ databases">
        <title>Evolution of Trichinella species and genotypes.</title>
        <authorList>
            <person name="Korhonen P.K."/>
            <person name="Edoardo P."/>
            <person name="Giuseppe L.R."/>
            <person name="Gasser R.B."/>
        </authorList>
    </citation>
    <scope>NUCLEOTIDE SEQUENCE [LARGE SCALE GENOMIC DNA]</scope>
    <source>
        <strain evidence="2">ISS470</strain>
    </source>
</reference>
<evidence type="ECO:0000313" key="3">
    <source>
        <dbReference type="Proteomes" id="UP000054995"/>
    </source>
</evidence>
<accession>A0A0V1DTE4</accession>
<name>A0A0V1DTE4_TRIPS</name>
<keyword evidence="1" id="KW-0812">Transmembrane</keyword>
<keyword evidence="3" id="KW-1185">Reference proteome</keyword>
<evidence type="ECO:0000313" key="2">
    <source>
        <dbReference type="EMBL" id="KRY64275.1"/>
    </source>
</evidence>
<organism evidence="2 3">
    <name type="scientific">Trichinella pseudospiralis</name>
    <name type="common">Parasitic roundworm</name>
    <dbReference type="NCBI Taxonomy" id="6337"/>
    <lineage>
        <taxon>Eukaryota</taxon>
        <taxon>Metazoa</taxon>
        <taxon>Ecdysozoa</taxon>
        <taxon>Nematoda</taxon>
        <taxon>Enoplea</taxon>
        <taxon>Dorylaimia</taxon>
        <taxon>Trichinellida</taxon>
        <taxon>Trichinellidae</taxon>
        <taxon>Trichinella</taxon>
    </lineage>
</organism>
<proteinExistence type="predicted"/>
<sequence>MIRNGYMYGRRIGEFYRILENGHLPLLRSLWFYLTFHILVGFLENAAFVCFASKYFSVALRME</sequence>
<evidence type="ECO:0000256" key="1">
    <source>
        <dbReference type="SAM" id="Phobius"/>
    </source>
</evidence>
<keyword evidence="1" id="KW-1133">Transmembrane helix</keyword>
<comment type="caution">
    <text evidence="2">The sequence shown here is derived from an EMBL/GenBank/DDBJ whole genome shotgun (WGS) entry which is preliminary data.</text>
</comment>
<dbReference type="AlphaFoldDB" id="A0A0V1DTE4"/>
<keyword evidence="1" id="KW-0472">Membrane</keyword>
<dbReference type="Proteomes" id="UP000054995">
    <property type="component" value="Unassembled WGS sequence"/>
</dbReference>
<feature type="transmembrane region" description="Helical" evidence="1">
    <location>
        <begin position="30"/>
        <end position="52"/>
    </location>
</feature>